<dbReference type="GO" id="GO:0006364">
    <property type="term" value="P:rRNA processing"/>
    <property type="evidence" value="ECO:0007669"/>
    <property type="project" value="UniProtKB-KW"/>
</dbReference>
<dbReference type="CDD" id="cd11649">
    <property type="entry name" value="RsmI_like"/>
    <property type="match status" value="1"/>
</dbReference>
<comment type="caution">
    <text evidence="1">The sequence shown here is derived from an EMBL/GenBank/DDBJ whole genome shotgun (WGS) entry which is preliminary data.</text>
</comment>
<dbReference type="GO" id="GO:0008168">
    <property type="term" value="F:methyltransferase activity"/>
    <property type="evidence" value="ECO:0007669"/>
    <property type="project" value="UniProtKB-KW"/>
</dbReference>
<dbReference type="Proteomes" id="UP000886744">
    <property type="component" value="Unassembled WGS sequence"/>
</dbReference>
<dbReference type="InterPro" id="IPR014777">
    <property type="entry name" value="4pyrrole_Mease_sub1"/>
</dbReference>
<keyword evidence="1" id="KW-0489">Methyltransferase</keyword>
<dbReference type="SUPFAM" id="SSF53790">
    <property type="entry name" value="Tetrapyrrole methylase"/>
    <property type="match status" value="1"/>
</dbReference>
<accession>A0A9D1E1P1</accession>
<dbReference type="InterPro" id="IPR035996">
    <property type="entry name" value="4pyrrol_Methylase_sf"/>
</dbReference>
<dbReference type="Gene3D" id="3.40.1010.10">
    <property type="entry name" value="Cobalt-precorrin-4 Transmethylase, Domain 1"/>
    <property type="match status" value="1"/>
</dbReference>
<evidence type="ECO:0000313" key="1">
    <source>
        <dbReference type="EMBL" id="HIR63012.1"/>
    </source>
</evidence>
<dbReference type="InterPro" id="IPR014776">
    <property type="entry name" value="4pyrrole_Mease_sub2"/>
</dbReference>
<dbReference type="EMBL" id="DVHI01000072">
    <property type="protein sequence ID" value="HIR63012.1"/>
    <property type="molecule type" value="Genomic_DNA"/>
</dbReference>
<reference evidence="1" key="1">
    <citation type="submission" date="2020-10" db="EMBL/GenBank/DDBJ databases">
        <authorList>
            <person name="Gilroy R."/>
        </authorList>
    </citation>
    <scope>NUCLEOTIDE SEQUENCE</scope>
    <source>
        <strain evidence="1">ChiHjej13B12-12457</strain>
    </source>
</reference>
<gene>
    <name evidence="1" type="ORF">IAC94_05770</name>
</gene>
<proteinExistence type="predicted"/>
<dbReference type="Gene3D" id="3.30.950.10">
    <property type="entry name" value="Methyltransferase, Cobalt-precorrin-4 Transmethylase, Domain 2"/>
    <property type="match status" value="1"/>
</dbReference>
<dbReference type="PIRSF" id="PIRSF005917">
    <property type="entry name" value="MTase_YraL"/>
    <property type="match status" value="1"/>
</dbReference>
<dbReference type="AlphaFoldDB" id="A0A9D1E1P1"/>
<protein>
    <submittedName>
        <fullName evidence="1">SAM-dependent methyltransferase</fullName>
    </submittedName>
</protein>
<keyword evidence="1" id="KW-0808">Transferase</keyword>
<reference evidence="1" key="2">
    <citation type="journal article" date="2021" name="PeerJ">
        <title>Extensive microbial diversity within the chicken gut microbiome revealed by metagenomics and culture.</title>
        <authorList>
            <person name="Gilroy R."/>
            <person name="Ravi A."/>
            <person name="Getino M."/>
            <person name="Pursley I."/>
            <person name="Horton D.L."/>
            <person name="Alikhan N.F."/>
            <person name="Baker D."/>
            <person name="Gharbi K."/>
            <person name="Hall N."/>
            <person name="Watson M."/>
            <person name="Adriaenssens E.M."/>
            <person name="Foster-Nyarko E."/>
            <person name="Jarju S."/>
            <person name="Secka A."/>
            <person name="Antonio M."/>
            <person name="Oren A."/>
            <person name="Chaudhuri R.R."/>
            <person name="La Ragione R."/>
            <person name="Hildebrand F."/>
            <person name="Pallen M.J."/>
        </authorList>
    </citation>
    <scope>NUCLEOTIDE SEQUENCE</scope>
    <source>
        <strain evidence="1">ChiHjej13B12-12457</strain>
    </source>
</reference>
<dbReference type="GO" id="GO:0032259">
    <property type="term" value="P:methylation"/>
    <property type="evidence" value="ECO:0007669"/>
    <property type="project" value="UniProtKB-KW"/>
</dbReference>
<evidence type="ECO:0000313" key="2">
    <source>
        <dbReference type="Proteomes" id="UP000886744"/>
    </source>
</evidence>
<organism evidence="1 2">
    <name type="scientific">Candidatus Coprenecus avistercoris</name>
    <dbReference type="NCBI Taxonomy" id="2840730"/>
    <lineage>
        <taxon>Bacteria</taxon>
        <taxon>Pseudomonadati</taxon>
        <taxon>Bacteroidota</taxon>
        <taxon>Bacteroidia</taxon>
        <taxon>Bacteroidales</taxon>
        <taxon>Rikenellaceae</taxon>
        <taxon>Rikenellaceae incertae sedis</taxon>
        <taxon>Candidatus Coprenecus</taxon>
    </lineage>
</organism>
<name>A0A9D1E1P1_9BACT</name>
<sequence>MNCRLYLVPAPLGDNPPEEVIPPYVFGQIAHVTRFAVEDIRTARRYLSRIGFRGRIDSLTFYEINEHSTPEDIERIAAAFTDGEDIALISEAGLPAVADPGAALVALAHKAGVEVVPFSGPSSLMMALMSSGMNGQCFAFAGYIPAKTDARRKRLKELEARSRRNSETQIIIETPYRSDALFQDILSVCDPSTRVCVAAGITLPDQMIRTRTVAQWRRESLTISKRPAVFLIYA</sequence>
<dbReference type="PANTHER" id="PTHR46111:SF2">
    <property type="entry name" value="SAM-DEPENDENT METHYLTRANSFERASE"/>
    <property type="match status" value="1"/>
</dbReference>
<dbReference type="InterPro" id="IPR008189">
    <property type="entry name" value="rRNA_ssu_MeTfrase_I"/>
</dbReference>
<dbReference type="PANTHER" id="PTHR46111">
    <property type="entry name" value="RIBOSOMAL RNA SMALL SUBUNIT METHYLTRANSFERASE I"/>
    <property type="match status" value="1"/>
</dbReference>